<name>A0ABN3VKL1_9PSEU</name>
<dbReference type="SUPFAM" id="SSF46955">
    <property type="entry name" value="Putative DNA-binding domain"/>
    <property type="match status" value="1"/>
</dbReference>
<dbReference type="PROSITE" id="PS50937">
    <property type="entry name" value="HTH_MERR_2"/>
    <property type="match status" value="1"/>
</dbReference>
<feature type="domain" description="HTH merR-type" evidence="2">
    <location>
        <begin position="1"/>
        <end position="68"/>
    </location>
</feature>
<dbReference type="PANTHER" id="PTHR30204:SF93">
    <property type="entry name" value="HTH MERR-TYPE DOMAIN-CONTAINING PROTEIN"/>
    <property type="match status" value="1"/>
</dbReference>
<keyword evidence="4" id="KW-1185">Reference proteome</keyword>
<dbReference type="InterPro" id="IPR000551">
    <property type="entry name" value="MerR-type_HTH_dom"/>
</dbReference>
<reference evidence="3 4" key="1">
    <citation type="journal article" date="2019" name="Int. J. Syst. Evol. Microbiol.">
        <title>The Global Catalogue of Microorganisms (GCM) 10K type strain sequencing project: providing services to taxonomists for standard genome sequencing and annotation.</title>
        <authorList>
            <consortium name="The Broad Institute Genomics Platform"/>
            <consortium name="The Broad Institute Genome Sequencing Center for Infectious Disease"/>
            <person name="Wu L."/>
            <person name="Ma J."/>
        </authorList>
    </citation>
    <scope>NUCLEOTIDE SEQUENCE [LARGE SCALE GENOMIC DNA]</scope>
    <source>
        <strain evidence="3 4">JCM 9383</strain>
    </source>
</reference>
<evidence type="ECO:0000259" key="2">
    <source>
        <dbReference type="PROSITE" id="PS50937"/>
    </source>
</evidence>
<sequence>MKIGELARRTGVNQRLLRYYEEQGLLTSQRAPSGYRYYAPEAITVVRQIRQLLAAGLTTDVIRDILPCARGEVPTLEPCPALLATLRRELGNIDDRISCLQQTRGALADFLDATDRVPATGGRP</sequence>
<dbReference type="SMART" id="SM00422">
    <property type="entry name" value="HTH_MERR"/>
    <property type="match status" value="1"/>
</dbReference>
<dbReference type="InterPro" id="IPR047057">
    <property type="entry name" value="MerR_fam"/>
</dbReference>
<comment type="caution">
    <text evidence="3">The sequence shown here is derived from an EMBL/GenBank/DDBJ whole genome shotgun (WGS) entry which is preliminary data.</text>
</comment>
<dbReference type="Gene3D" id="1.10.1660.10">
    <property type="match status" value="1"/>
</dbReference>
<evidence type="ECO:0000313" key="4">
    <source>
        <dbReference type="Proteomes" id="UP001500979"/>
    </source>
</evidence>
<dbReference type="RefSeq" id="WP_344684490.1">
    <property type="nucleotide sequence ID" value="NZ_BAAAUX010000023.1"/>
</dbReference>
<evidence type="ECO:0000256" key="1">
    <source>
        <dbReference type="ARBA" id="ARBA00023125"/>
    </source>
</evidence>
<organism evidence="3 4">
    <name type="scientific">Saccharopolyspora taberi</name>
    <dbReference type="NCBI Taxonomy" id="60895"/>
    <lineage>
        <taxon>Bacteria</taxon>
        <taxon>Bacillati</taxon>
        <taxon>Actinomycetota</taxon>
        <taxon>Actinomycetes</taxon>
        <taxon>Pseudonocardiales</taxon>
        <taxon>Pseudonocardiaceae</taxon>
        <taxon>Saccharopolyspora</taxon>
    </lineage>
</organism>
<dbReference type="CDD" id="cd01282">
    <property type="entry name" value="HTH_MerR-like_sg3"/>
    <property type="match status" value="1"/>
</dbReference>
<dbReference type="PROSITE" id="PS00552">
    <property type="entry name" value="HTH_MERR_1"/>
    <property type="match status" value="1"/>
</dbReference>
<evidence type="ECO:0000313" key="3">
    <source>
        <dbReference type="EMBL" id="GAA2811976.1"/>
    </source>
</evidence>
<proteinExistence type="predicted"/>
<accession>A0ABN3VKL1</accession>
<dbReference type="Proteomes" id="UP001500979">
    <property type="component" value="Unassembled WGS sequence"/>
</dbReference>
<dbReference type="InterPro" id="IPR009061">
    <property type="entry name" value="DNA-bd_dom_put_sf"/>
</dbReference>
<dbReference type="PRINTS" id="PR00040">
    <property type="entry name" value="HTHMERR"/>
</dbReference>
<dbReference type="PANTHER" id="PTHR30204">
    <property type="entry name" value="REDOX-CYCLING DRUG-SENSING TRANSCRIPTIONAL ACTIVATOR SOXR"/>
    <property type="match status" value="1"/>
</dbReference>
<dbReference type="EMBL" id="BAAAUX010000023">
    <property type="protein sequence ID" value="GAA2811976.1"/>
    <property type="molecule type" value="Genomic_DNA"/>
</dbReference>
<protein>
    <submittedName>
        <fullName evidence="3">MerR family transcriptional regulator</fullName>
    </submittedName>
</protein>
<dbReference type="Pfam" id="PF13411">
    <property type="entry name" value="MerR_1"/>
    <property type="match status" value="1"/>
</dbReference>
<gene>
    <name evidence="3" type="ORF">GCM10010470_54260</name>
</gene>
<keyword evidence="1" id="KW-0238">DNA-binding</keyword>